<dbReference type="CDD" id="cd04301">
    <property type="entry name" value="NAT_SF"/>
    <property type="match status" value="1"/>
</dbReference>
<dbReference type="InterPro" id="IPR016181">
    <property type="entry name" value="Acyl_CoA_acyltransferase"/>
</dbReference>
<protein>
    <submittedName>
        <fullName evidence="4">Ribosomal-protein-alanine N-acetyltransferase</fullName>
        <ecNumber evidence="4">2.3.1.267</ecNumber>
    </submittedName>
</protein>
<sequence length="169" mass="18981">MITLRNAREEDWELLAEIGLRAWDQALSRIGETAPMLVSARQAFRNFTLSSWLTITVVEKNGIAAGWASRERLDENITDFWIDPPYQRQGLGRALLNSVEAEMIVQGLDKAAVQTHARNNHAVAFFESQGYRISWLSVAYQPKVDRDVESVGLVKQLIPDDPEPYGPAG</sequence>
<name>A0A7W6JA89_9HYPH</name>
<dbReference type="GO" id="GO:0008999">
    <property type="term" value="F:protein-N-terminal-alanine acetyltransferase activity"/>
    <property type="evidence" value="ECO:0007669"/>
    <property type="project" value="UniProtKB-EC"/>
</dbReference>
<gene>
    <name evidence="4" type="ORF">GGR23_003944</name>
</gene>
<organism evidence="4 5">
    <name type="scientific">Gellertiella hungarica</name>
    <dbReference type="NCBI Taxonomy" id="1572859"/>
    <lineage>
        <taxon>Bacteria</taxon>
        <taxon>Pseudomonadati</taxon>
        <taxon>Pseudomonadota</taxon>
        <taxon>Alphaproteobacteria</taxon>
        <taxon>Hyphomicrobiales</taxon>
        <taxon>Rhizobiaceae</taxon>
        <taxon>Gellertiella</taxon>
    </lineage>
</organism>
<dbReference type="RefSeq" id="WP_183367988.1">
    <property type="nucleotide sequence ID" value="NZ_JACIEZ010000011.1"/>
</dbReference>
<keyword evidence="1 4" id="KW-0808">Transferase</keyword>
<dbReference type="EMBL" id="JACIEZ010000011">
    <property type="protein sequence ID" value="MBB4066726.1"/>
    <property type="molecule type" value="Genomic_DNA"/>
</dbReference>
<evidence type="ECO:0000256" key="1">
    <source>
        <dbReference type="ARBA" id="ARBA00022679"/>
    </source>
</evidence>
<evidence type="ECO:0000259" key="3">
    <source>
        <dbReference type="PROSITE" id="PS51186"/>
    </source>
</evidence>
<dbReference type="Proteomes" id="UP000528286">
    <property type="component" value="Unassembled WGS sequence"/>
</dbReference>
<dbReference type="SUPFAM" id="SSF55729">
    <property type="entry name" value="Acyl-CoA N-acyltransferases (Nat)"/>
    <property type="match status" value="1"/>
</dbReference>
<dbReference type="PANTHER" id="PTHR43420">
    <property type="entry name" value="ACETYLTRANSFERASE"/>
    <property type="match status" value="1"/>
</dbReference>
<dbReference type="Pfam" id="PF00583">
    <property type="entry name" value="Acetyltransf_1"/>
    <property type="match status" value="1"/>
</dbReference>
<dbReference type="PROSITE" id="PS51186">
    <property type="entry name" value="GNAT"/>
    <property type="match status" value="1"/>
</dbReference>
<accession>A0A7W6JA89</accession>
<dbReference type="InterPro" id="IPR000182">
    <property type="entry name" value="GNAT_dom"/>
</dbReference>
<dbReference type="Gene3D" id="3.40.630.30">
    <property type="match status" value="1"/>
</dbReference>
<dbReference type="EC" id="2.3.1.267" evidence="4"/>
<keyword evidence="5" id="KW-1185">Reference proteome</keyword>
<comment type="caution">
    <text evidence="4">The sequence shown here is derived from an EMBL/GenBank/DDBJ whole genome shotgun (WGS) entry which is preliminary data.</text>
</comment>
<feature type="domain" description="N-acetyltransferase" evidence="3">
    <location>
        <begin position="2"/>
        <end position="158"/>
    </location>
</feature>
<proteinExistence type="predicted"/>
<evidence type="ECO:0000313" key="4">
    <source>
        <dbReference type="EMBL" id="MBB4066726.1"/>
    </source>
</evidence>
<dbReference type="InterPro" id="IPR050680">
    <property type="entry name" value="YpeA/RimI_acetyltransf"/>
</dbReference>
<dbReference type="AlphaFoldDB" id="A0A7W6JA89"/>
<dbReference type="PANTHER" id="PTHR43420:SF47">
    <property type="entry name" value="N-ACETYLTRANSFERASE DOMAIN-CONTAINING PROTEIN"/>
    <property type="match status" value="1"/>
</dbReference>
<keyword evidence="2 4" id="KW-0012">Acyltransferase</keyword>
<evidence type="ECO:0000313" key="5">
    <source>
        <dbReference type="Proteomes" id="UP000528286"/>
    </source>
</evidence>
<evidence type="ECO:0000256" key="2">
    <source>
        <dbReference type="ARBA" id="ARBA00023315"/>
    </source>
</evidence>
<reference evidence="4 5" key="1">
    <citation type="submission" date="2020-08" db="EMBL/GenBank/DDBJ databases">
        <title>Genomic Encyclopedia of Type Strains, Phase IV (KMG-IV): sequencing the most valuable type-strain genomes for metagenomic binning, comparative biology and taxonomic classification.</title>
        <authorList>
            <person name="Goeker M."/>
        </authorList>
    </citation>
    <scope>NUCLEOTIDE SEQUENCE [LARGE SCALE GENOMIC DNA]</scope>
    <source>
        <strain evidence="4 5">DSM 29853</strain>
    </source>
</reference>